<organism evidence="1 2">
    <name type="scientific">Cercophora newfieldiana</name>
    <dbReference type="NCBI Taxonomy" id="92897"/>
    <lineage>
        <taxon>Eukaryota</taxon>
        <taxon>Fungi</taxon>
        <taxon>Dikarya</taxon>
        <taxon>Ascomycota</taxon>
        <taxon>Pezizomycotina</taxon>
        <taxon>Sordariomycetes</taxon>
        <taxon>Sordariomycetidae</taxon>
        <taxon>Sordariales</taxon>
        <taxon>Lasiosphaeriaceae</taxon>
        <taxon>Cercophora</taxon>
    </lineage>
</organism>
<name>A0AA39YH05_9PEZI</name>
<dbReference type="EMBL" id="JAULSV010000002">
    <property type="protein sequence ID" value="KAK0652456.1"/>
    <property type="molecule type" value="Genomic_DNA"/>
</dbReference>
<reference evidence="1" key="1">
    <citation type="submission" date="2023-06" db="EMBL/GenBank/DDBJ databases">
        <title>Genome-scale phylogeny and comparative genomics of the fungal order Sordariales.</title>
        <authorList>
            <consortium name="Lawrence Berkeley National Laboratory"/>
            <person name="Hensen N."/>
            <person name="Bonometti L."/>
            <person name="Westerberg I."/>
            <person name="Brannstrom I.O."/>
            <person name="Guillou S."/>
            <person name="Cros-Aarteil S."/>
            <person name="Calhoun S."/>
            <person name="Haridas S."/>
            <person name="Kuo A."/>
            <person name="Mondo S."/>
            <person name="Pangilinan J."/>
            <person name="Riley R."/>
            <person name="Labutti K."/>
            <person name="Andreopoulos B."/>
            <person name="Lipzen A."/>
            <person name="Chen C."/>
            <person name="Yanf M."/>
            <person name="Daum C."/>
            <person name="Ng V."/>
            <person name="Clum A."/>
            <person name="Steindorff A."/>
            <person name="Ohm R."/>
            <person name="Martin F."/>
            <person name="Silar P."/>
            <person name="Natvig D."/>
            <person name="Lalanne C."/>
            <person name="Gautier V."/>
            <person name="Ament-Velasquez S.L."/>
            <person name="Kruys A."/>
            <person name="Hutchinson M.I."/>
            <person name="Powell A.J."/>
            <person name="Barry K."/>
            <person name="Miller A.N."/>
            <person name="Grigoriev I.V."/>
            <person name="Debuchy R."/>
            <person name="Gladieux P."/>
            <person name="Thoren M.H."/>
            <person name="Johannesson H."/>
        </authorList>
    </citation>
    <scope>NUCLEOTIDE SEQUENCE</scope>
    <source>
        <strain evidence="1">SMH2532-1</strain>
    </source>
</reference>
<comment type="caution">
    <text evidence="1">The sequence shown here is derived from an EMBL/GenBank/DDBJ whole genome shotgun (WGS) entry which is preliminary data.</text>
</comment>
<evidence type="ECO:0000313" key="2">
    <source>
        <dbReference type="Proteomes" id="UP001174936"/>
    </source>
</evidence>
<keyword evidence="2" id="KW-1185">Reference proteome</keyword>
<accession>A0AA39YH05</accession>
<gene>
    <name evidence="1" type="ORF">B0T16DRAFT_406214</name>
</gene>
<proteinExistence type="predicted"/>
<dbReference type="AlphaFoldDB" id="A0AA39YH05"/>
<evidence type="ECO:0000313" key="1">
    <source>
        <dbReference type="EMBL" id="KAK0652456.1"/>
    </source>
</evidence>
<protein>
    <submittedName>
        <fullName evidence="1">Uncharacterized protein</fullName>
    </submittedName>
</protein>
<dbReference type="Proteomes" id="UP001174936">
    <property type="component" value="Unassembled WGS sequence"/>
</dbReference>
<sequence length="78" mass="8568">MAIPFSLASRPLASTAKPYAPDWNAAEVYFASSLELSEARMPGPGFIMVSDAVAPIVWPIELEGFRCEVAGMECFHYR</sequence>